<evidence type="ECO:0000256" key="1">
    <source>
        <dbReference type="SAM" id="MobiDB-lite"/>
    </source>
</evidence>
<gene>
    <name evidence="2" type="ORF">PUN28_019927</name>
</gene>
<dbReference type="EMBL" id="JADYXP020000027">
    <property type="protein sequence ID" value="KAL0099845.1"/>
    <property type="molecule type" value="Genomic_DNA"/>
</dbReference>
<organism evidence="2 3">
    <name type="scientific">Cardiocondyla obscurior</name>
    <dbReference type="NCBI Taxonomy" id="286306"/>
    <lineage>
        <taxon>Eukaryota</taxon>
        <taxon>Metazoa</taxon>
        <taxon>Ecdysozoa</taxon>
        <taxon>Arthropoda</taxon>
        <taxon>Hexapoda</taxon>
        <taxon>Insecta</taxon>
        <taxon>Pterygota</taxon>
        <taxon>Neoptera</taxon>
        <taxon>Endopterygota</taxon>
        <taxon>Hymenoptera</taxon>
        <taxon>Apocrita</taxon>
        <taxon>Aculeata</taxon>
        <taxon>Formicoidea</taxon>
        <taxon>Formicidae</taxon>
        <taxon>Myrmicinae</taxon>
        <taxon>Cardiocondyla</taxon>
    </lineage>
</organism>
<name>A0AAW2EA71_9HYME</name>
<proteinExistence type="predicted"/>
<sequence>MKRKPGGSKPGGSKPGGSKPGGSMEGEEKTQEASSDVASTPRSTLFNLIRVRKFCAKESGAAIPRFKNKCRERQRGRAKTRRRSSDNSGNSVQRSRVRLFFAARTSAVRDNEAGEPKQGKVIGQQRNIPVLLPIVSGE</sequence>
<feature type="compositionally biased region" description="Polar residues" evidence="1">
    <location>
        <begin position="32"/>
        <end position="42"/>
    </location>
</feature>
<protein>
    <submittedName>
        <fullName evidence="2">Uncharacterized protein</fullName>
    </submittedName>
</protein>
<dbReference type="Proteomes" id="UP001430953">
    <property type="component" value="Unassembled WGS sequence"/>
</dbReference>
<feature type="region of interest" description="Disordered" evidence="1">
    <location>
        <begin position="62"/>
        <end position="96"/>
    </location>
</feature>
<reference evidence="2 3" key="1">
    <citation type="submission" date="2023-03" db="EMBL/GenBank/DDBJ databases">
        <title>High recombination rates correlate with genetic variation in Cardiocondyla obscurior ants.</title>
        <authorList>
            <person name="Errbii M."/>
        </authorList>
    </citation>
    <scope>NUCLEOTIDE SEQUENCE [LARGE SCALE GENOMIC DNA]</scope>
    <source>
        <strain evidence="2">Alpha-2009</strain>
        <tissue evidence="2">Whole body</tissue>
    </source>
</reference>
<evidence type="ECO:0000313" key="3">
    <source>
        <dbReference type="Proteomes" id="UP001430953"/>
    </source>
</evidence>
<dbReference type="AlphaFoldDB" id="A0AAW2EA71"/>
<keyword evidence="3" id="KW-1185">Reference proteome</keyword>
<comment type="caution">
    <text evidence="2">The sequence shown here is derived from an EMBL/GenBank/DDBJ whole genome shotgun (WGS) entry which is preliminary data.</text>
</comment>
<feature type="region of interest" description="Disordered" evidence="1">
    <location>
        <begin position="1"/>
        <end position="42"/>
    </location>
</feature>
<accession>A0AAW2EA71</accession>
<feature type="compositionally biased region" description="Gly residues" evidence="1">
    <location>
        <begin position="8"/>
        <end position="24"/>
    </location>
</feature>
<evidence type="ECO:0000313" key="2">
    <source>
        <dbReference type="EMBL" id="KAL0099845.1"/>
    </source>
</evidence>